<proteinExistence type="predicted"/>
<gene>
    <name evidence="2" type="ORF">FEF34_04655</name>
</gene>
<evidence type="ECO:0000313" key="3">
    <source>
        <dbReference type="Proteomes" id="UP000305921"/>
    </source>
</evidence>
<name>A0A5R9E0I2_9ACTN</name>
<dbReference type="EMBL" id="VAWE01000001">
    <property type="protein sequence ID" value="TLQ42569.1"/>
    <property type="molecule type" value="Genomic_DNA"/>
</dbReference>
<dbReference type="Proteomes" id="UP000305921">
    <property type="component" value="Unassembled WGS sequence"/>
</dbReference>
<dbReference type="InterPro" id="IPR009492">
    <property type="entry name" value="TniQ"/>
</dbReference>
<reference evidence="2 3" key="1">
    <citation type="submission" date="2019-05" db="EMBL/GenBank/DDBJ databases">
        <title>Streptomyces marianii sp. nov., a novel marine actinomycete from southern coast of India.</title>
        <authorList>
            <person name="Iniyan A.M."/>
            <person name="Wink J."/>
            <person name="Ramprasad E."/>
            <person name="Ramana C.V."/>
            <person name="Bunk B."/>
            <person name="Sproer C."/>
            <person name="Joseph F.-J.R.S."/>
            <person name="Vincent S.G.P."/>
        </authorList>
    </citation>
    <scope>NUCLEOTIDE SEQUENCE [LARGE SCALE GENOMIC DNA]</scope>
    <source>
        <strain evidence="2 3">ICN19</strain>
    </source>
</reference>
<evidence type="ECO:0000259" key="1">
    <source>
        <dbReference type="Pfam" id="PF06527"/>
    </source>
</evidence>
<protein>
    <submittedName>
        <fullName evidence="2">TniQ family protein</fullName>
    </submittedName>
</protein>
<sequence length="573" mass="61589">MALVLLPEEGESLASWVDRMAADHMVPPGVIGRQLGLQARPYLRSKFHPVFYGIVPTPMTLAHIGQATGVGAGRIEAMHLSRYSGTALDLSGIDITNERSVSVIARHGWAMLSASRACPPCLAESGGVWQLAWRLGAVAVCPVHRVRLVEVCPRCGIRLRQGLRRGPRYLSTRDRTDPVLCGNSHAGTRCPQDIRDLRAEPVTAELAAWQSRILHVAEGGAAHIGGEAVGGWEWFTALSSLAAVIRFAAPVCPAVEALPVPESARRELATATVNRSAGGFASRIRTMPPTVDLTLAVLAAVAPVLSAADTDALRSALDPWVKAAVARRREDGHNPLRGVPLPGPLAGAYEQASGPMSRVAGVTRTTAPRIALPFHRIPQLLDAEDYASLIAPHLTGAARASGRRLASMAVARLAGADTWAAAARALEMPAGRAARVSNVMVSYIGDADAFWQAVAEAARRLESREPVDYARRRRILAGLDEIPHEVLFAVCRPHNLLVTTRLRRITAIWLWTHLTGGHAREAPAYRADERASRASVAESWRVFRVNAPSFLTDALIAYGNDLLAQHSHPGDDL</sequence>
<keyword evidence="3" id="KW-1185">Reference proteome</keyword>
<organism evidence="2 3">
    <name type="scientific">Streptomyces marianii</name>
    <dbReference type="NCBI Taxonomy" id="1817406"/>
    <lineage>
        <taxon>Bacteria</taxon>
        <taxon>Bacillati</taxon>
        <taxon>Actinomycetota</taxon>
        <taxon>Actinomycetes</taxon>
        <taxon>Kitasatosporales</taxon>
        <taxon>Streptomycetaceae</taxon>
        <taxon>Streptomyces</taxon>
    </lineage>
</organism>
<feature type="domain" description="TniQ" evidence="1">
    <location>
        <begin position="5"/>
        <end position="148"/>
    </location>
</feature>
<dbReference type="AlphaFoldDB" id="A0A5R9E0I2"/>
<evidence type="ECO:0000313" key="2">
    <source>
        <dbReference type="EMBL" id="TLQ42569.1"/>
    </source>
</evidence>
<accession>A0A5R9E0I2</accession>
<dbReference type="OrthoDB" id="3874088at2"/>
<comment type="caution">
    <text evidence="2">The sequence shown here is derived from an EMBL/GenBank/DDBJ whole genome shotgun (WGS) entry which is preliminary data.</text>
</comment>
<dbReference type="Pfam" id="PF06527">
    <property type="entry name" value="TniQ"/>
    <property type="match status" value="1"/>
</dbReference>